<dbReference type="RefSeq" id="WP_308985205.1">
    <property type="nucleotide sequence ID" value="NZ_JARXIC010000014.1"/>
</dbReference>
<protein>
    <submittedName>
        <fullName evidence="2">Uncharacterized protein</fullName>
    </submittedName>
</protein>
<dbReference type="EMBL" id="JARXIC010000014">
    <property type="protein sequence ID" value="MDQ8194738.1"/>
    <property type="molecule type" value="Genomic_DNA"/>
</dbReference>
<accession>A0ABU1AMA7</accession>
<evidence type="ECO:0000313" key="2">
    <source>
        <dbReference type="EMBL" id="MDQ8194738.1"/>
    </source>
</evidence>
<comment type="caution">
    <text evidence="2">The sequence shown here is derived from an EMBL/GenBank/DDBJ whole genome shotgun (WGS) entry which is preliminary data.</text>
</comment>
<feature type="compositionally biased region" description="Acidic residues" evidence="1">
    <location>
        <begin position="57"/>
        <end position="71"/>
    </location>
</feature>
<organism evidence="2 3">
    <name type="scientific">Thalassobacterium sedimentorum</name>
    <dbReference type="NCBI Taxonomy" id="3041258"/>
    <lineage>
        <taxon>Bacteria</taxon>
        <taxon>Pseudomonadati</taxon>
        <taxon>Verrucomicrobiota</taxon>
        <taxon>Opitutia</taxon>
        <taxon>Puniceicoccales</taxon>
        <taxon>Coraliomargaritaceae</taxon>
        <taxon>Thalassobacterium</taxon>
    </lineage>
</organism>
<dbReference type="Proteomes" id="UP001243717">
    <property type="component" value="Unassembled WGS sequence"/>
</dbReference>
<name>A0ABU1AMA7_9BACT</name>
<feature type="region of interest" description="Disordered" evidence="1">
    <location>
        <begin position="44"/>
        <end position="91"/>
    </location>
</feature>
<sequence>MQVVETAQQQAQEFFMNLNTWQEARSNGRIAENKLTERLDLLTEQADSSGEASEQWESNEEEYYEETENEQESVNTSTAMEGDFAAGSTMQELPVPNYSTEDILLEEQTNLQFRQQQRASAGAAKIEKDY</sequence>
<evidence type="ECO:0000313" key="3">
    <source>
        <dbReference type="Proteomes" id="UP001243717"/>
    </source>
</evidence>
<gene>
    <name evidence="2" type="ORF">QEH59_09900</name>
</gene>
<keyword evidence="3" id="KW-1185">Reference proteome</keyword>
<evidence type="ECO:0000256" key="1">
    <source>
        <dbReference type="SAM" id="MobiDB-lite"/>
    </source>
</evidence>
<proteinExistence type="predicted"/>
<reference evidence="2 3" key="1">
    <citation type="submission" date="2023-04" db="EMBL/GenBank/DDBJ databases">
        <title>A novel bacteria isolated from coastal sediment.</title>
        <authorList>
            <person name="Liu X.-J."/>
            <person name="Du Z.-J."/>
        </authorList>
    </citation>
    <scope>NUCLEOTIDE SEQUENCE [LARGE SCALE GENOMIC DNA]</scope>
    <source>
        <strain evidence="2 3">SDUM461004</strain>
    </source>
</reference>